<evidence type="ECO:0000256" key="1">
    <source>
        <dbReference type="ARBA" id="ARBA00022801"/>
    </source>
</evidence>
<reference evidence="6 7" key="1">
    <citation type="submission" date="2019-07" db="EMBL/GenBank/DDBJ databases">
        <title>Whole genome shotgun sequence of Segetibacter aerophilus NBRC 106135.</title>
        <authorList>
            <person name="Hosoyama A."/>
            <person name="Uohara A."/>
            <person name="Ohji S."/>
            <person name="Ichikawa N."/>
        </authorList>
    </citation>
    <scope>NUCLEOTIDE SEQUENCE [LARGE SCALE GENOMIC DNA]</scope>
    <source>
        <strain evidence="6 7">NBRC 106135</strain>
    </source>
</reference>
<dbReference type="GO" id="GO:0006935">
    <property type="term" value="P:chemotaxis"/>
    <property type="evidence" value="ECO:0007669"/>
    <property type="project" value="InterPro"/>
</dbReference>
<dbReference type="GO" id="GO:0005737">
    <property type="term" value="C:cytoplasm"/>
    <property type="evidence" value="ECO:0007669"/>
    <property type="project" value="InterPro"/>
</dbReference>
<dbReference type="AlphaFoldDB" id="A0A512B7N9"/>
<dbReference type="GO" id="GO:0008984">
    <property type="term" value="F:protein-glutamate methylesterase activity"/>
    <property type="evidence" value="ECO:0007669"/>
    <property type="project" value="UniProtKB-EC"/>
</dbReference>
<evidence type="ECO:0000259" key="5">
    <source>
        <dbReference type="PROSITE" id="PS50122"/>
    </source>
</evidence>
<comment type="caution">
    <text evidence="4">Lacks conserved residue(s) required for the propagation of feature annotation.</text>
</comment>
<evidence type="ECO:0000256" key="3">
    <source>
        <dbReference type="ARBA" id="ARBA00048267"/>
    </source>
</evidence>
<dbReference type="GO" id="GO:0000156">
    <property type="term" value="F:phosphorelay response regulator activity"/>
    <property type="evidence" value="ECO:0007669"/>
    <property type="project" value="InterPro"/>
</dbReference>
<proteinExistence type="predicted"/>
<comment type="caution">
    <text evidence="6">The sequence shown here is derived from an EMBL/GenBank/DDBJ whole genome shotgun (WGS) entry which is preliminary data.</text>
</comment>
<evidence type="ECO:0000256" key="4">
    <source>
        <dbReference type="PROSITE-ProRule" id="PRU00050"/>
    </source>
</evidence>
<dbReference type="SUPFAM" id="SSF52738">
    <property type="entry name" value="Methylesterase CheB, C-terminal domain"/>
    <property type="match status" value="1"/>
</dbReference>
<dbReference type="PROSITE" id="PS50122">
    <property type="entry name" value="CHEB"/>
    <property type="match status" value="1"/>
</dbReference>
<dbReference type="Proteomes" id="UP000321513">
    <property type="component" value="Unassembled WGS sequence"/>
</dbReference>
<evidence type="ECO:0000256" key="2">
    <source>
        <dbReference type="ARBA" id="ARBA00039140"/>
    </source>
</evidence>
<evidence type="ECO:0000313" key="7">
    <source>
        <dbReference type="Proteomes" id="UP000321513"/>
    </source>
</evidence>
<sequence length="166" mass="18262">MLPEDFFIPILIVIHRQRNVLSEFTRIVAEANKNKKILEPDDKELIENSCIYIAPQNYHTLLEKDYSFSLDYSEVVKFSRPSIDVTFESAAHVYKEHLLAVLLSGANNDGTSGLQAVTKNSGRAIVQDPSTAEFAAMPSSAIASIANVVVLDASGISDYINSLNSK</sequence>
<dbReference type="InterPro" id="IPR000673">
    <property type="entry name" value="Sig_transdc_resp-reg_Me-estase"/>
</dbReference>
<name>A0A512B7N9_9BACT</name>
<keyword evidence="7" id="KW-1185">Reference proteome</keyword>
<accession>A0A512B7N9</accession>
<dbReference type="InterPro" id="IPR035909">
    <property type="entry name" value="CheB_C"/>
</dbReference>
<dbReference type="Pfam" id="PF01339">
    <property type="entry name" value="CheB_methylest"/>
    <property type="match status" value="1"/>
</dbReference>
<feature type="domain" description="CheB-type methylesterase" evidence="5">
    <location>
        <begin position="1"/>
        <end position="166"/>
    </location>
</feature>
<dbReference type="Gene3D" id="3.40.50.180">
    <property type="entry name" value="Methylesterase CheB, C-terminal domain"/>
    <property type="match status" value="1"/>
</dbReference>
<keyword evidence="1" id="KW-0378">Hydrolase</keyword>
<dbReference type="EMBL" id="BJYT01000001">
    <property type="protein sequence ID" value="GEO07971.1"/>
    <property type="molecule type" value="Genomic_DNA"/>
</dbReference>
<dbReference type="PANTHER" id="PTHR42872:SF3">
    <property type="entry name" value="PROTEIN-GLUTAMATE METHYLESTERASE_PROTEIN-GLUTAMINE GLUTAMINASE 1"/>
    <property type="match status" value="1"/>
</dbReference>
<dbReference type="PANTHER" id="PTHR42872">
    <property type="entry name" value="PROTEIN-GLUTAMATE METHYLESTERASE/PROTEIN-GLUTAMINE GLUTAMINASE"/>
    <property type="match status" value="1"/>
</dbReference>
<comment type="catalytic activity">
    <reaction evidence="3">
        <text>[protein]-L-glutamate 5-O-methyl ester + H2O = L-glutamyl-[protein] + methanol + H(+)</text>
        <dbReference type="Rhea" id="RHEA:23236"/>
        <dbReference type="Rhea" id="RHEA-COMP:10208"/>
        <dbReference type="Rhea" id="RHEA-COMP:10311"/>
        <dbReference type="ChEBI" id="CHEBI:15377"/>
        <dbReference type="ChEBI" id="CHEBI:15378"/>
        <dbReference type="ChEBI" id="CHEBI:17790"/>
        <dbReference type="ChEBI" id="CHEBI:29973"/>
        <dbReference type="ChEBI" id="CHEBI:82795"/>
        <dbReference type="EC" id="3.1.1.61"/>
    </reaction>
</comment>
<protein>
    <recommendedName>
        <fullName evidence="2">protein-glutamate methylesterase</fullName>
        <ecNumber evidence="2">3.1.1.61</ecNumber>
    </recommendedName>
</protein>
<dbReference type="CDD" id="cd16433">
    <property type="entry name" value="CheB"/>
    <property type="match status" value="1"/>
</dbReference>
<evidence type="ECO:0000313" key="6">
    <source>
        <dbReference type="EMBL" id="GEO07971.1"/>
    </source>
</evidence>
<gene>
    <name evidence="6" type="primary">cheB2</name>
    <name evidence="6" type="ORF">SAE01_04670</name>
</gene>
<dbReference type="EC" id="3.1.1.61" evidence="2"/>
<organism evidence="6 7">
    <name type="scientific">Segetibacter aerophilus</name>
    <dbReference type="NCBI Taxonomy" id="670293"/>
    <lineage>
        <taxon>Bacteria</taxon>
        <taxon>Pseudomonadati</taxon>
        <taxon>Bacteroidota</taxon>
        <taxon>Chitinophagia</taxon>
        <taxon>Chitinophagales</taxon>
        <taxon>Chitinophagaceae</taxon>
        <taxon>Segetibacter</taxon>
    </lineage>
</organism>